<name>A0A2S9H4Y3_9BURK</name>
<dbReference type="SUPFAM" id="SSF51206">
    <property type="entry name" value="cAMP-binding domain-like"/>
    <property type="match status" value="1"/>
</dbReference>
<gene>
    <name evidence="4" type="ORF">S2091_0239</name>
</gene>
<dbReference type="FunFam" id="3.30.70.270:FF:000001">
    <property type="entry name" value="Diguanylate cyclase domain protein"/>
    <property type="match status" value="1"/>
</dbReference>
<dbReference type="AlphaFoldDB" id="A0A2S9H4Y3"/>
<dbReference type="CDD" id="cd01949">
    <property type="entry name" value="GGDEF"/>
    <property type="match status" value="1"/>
</dbReference>
<evidence type="ECO:0000259" key="3">
    <source>
        <dbReference type="PROSITE" id="PS50887"/>
    </source>
</evidence>
<evidence type="ECO:0000256" key="1">
    <source>
        <dbReference type="ARBA" id="ARBA00012528"/>
    </source>
</evidence>
<dbReference type="EC" id="2.7.7.65" evidence="1"/>
<dbReference type="InterPro" id="IPR014710">
    <property type="entry name" value="RmlC-like_jellyroll"/>
</dbReference>
<evidence type="ECO:0000313" key="5">
    <source>
        <dbReference type="Proteomes" id="UP000237839"/>
    </source>
</evidence>
<dbReference type="Pfam" id="PF00990">
    <property type="entry name" value="GGDEF"/>
    <property type="match status" value="1"/>
</dbReference>
<dbReference type="PANTHER" id="PTHR45138">
    <property type="entry name" value="REGULATORY COMPONENTS OF SENSORY TRANSDUCTION SYSTEM"/>
    <property type="match status" value="1"/>
</dbReference>
<dbReference type="Gene3D" id="2.60.120.10">
    <property type="entry name" value="Jelly Rolls"/>
    <property type="match status" value="1"/>
</dbReference>
<reference evidence="4 5" key="1">
    <citation type="submission" date="2018-02" db="EMBL/GenBank/DDBJ databases">
        <title>Solimicrobium silvestre gen. nov., sp. nov., isolated from alpine forest soil.</title>
        <authorList>
            <person name="Margesin R."/>
            <person name="Albuquerque L."/>
            <person name="Zhang D.-C."/>
            <person name="Froufe H.J.C."/>
            <person name="Severino R."/>
            <person name="Roxo I."/>
            <person name="Egas C."/>
            <person name="Da Costa M.S."/>
        </authorList>
    </citation>
    <scope>NUCLEOTIDE SEQUENCE [LARGE SCALE GENOMIC DNA]</scope>
    <source>
        <strain evidence="4 5">S20-91</strain>
    </source>
</reference>
<dbReference type="Gene3D" id="3.30.70.270">
    <property type="match status" value="1"/>
</dbReference>
<feature type="domain" description="GGDEF" evidence="3">
    <location>
        <begin position="195"/>
        <end position="326"/>
    </location>
</feature>
<proteinExistence type="predicted"/>
<accession>A0A2S9H4Y3</accession>
<dbReference type="SUPFAM" id="SSF55073">
    <property type="entry name" value="Nucleotide cyclase"/>
    <property type="match status" value="1"/>
</dbReference>
<dbReference type="Pfam" id="PF00027">
    <property type="entry name" value="cNMP_binding"/>
    <property type="match status" value="1"/>
</dbReference>
<dbReference type="PROSITE" id="PS50887">
    <property type="entry name" value="GGDEF"/>
    <property type="match status" value="1"/>
</dbReference>
<dbReference type="PROSITE" id="PS50042">
    <property type="entry name" value="CNMP_BINDING_3"/>
    <property type="match status" value="1"/>
</dbReference>
<dbReference type="InterPro" id="IPR029787">
    <property type="entry name" value="Nucleotide_cyclase"/>
</dbReference>
<dbReference type="InterPro" id="IPR000160">
    <property type="entry name" value="GGDEF_dom"/>
</dbReference>
<evidence type="ECO:0000313" key="4">
    <source>
        <dbReference type="EMBL" id="PRC95044.1"/>
    </source>
</evidence>
<dbReference type="GO" id="GO:0052621">
    <property type="term" value="F:diguanylate cyclase activity"/>
    <property type="evidence" value="ECO:0007669"/>
    <property type="project" value="UniProtKB-EC"/>
</dbReference>
<dbReference type="InterPro" id="IPR050469">
    <property type="entry name" value="Diguanylate_Cyclase"/>
</dbReference>
<dbReference type="PANTHER" id="PTHR45138:SF24">
    <property type="entry name" value="DIGUANYLATE CYCLASE DGCC-RELATED"/>
    <property type="match status" value="1"/>
</dbReference>
<comment type="caution">
    <text evidence="4">The sequence shown here is derived from an EMBL/GenBank/DDBJ whole genome shotgun (WGS) entry which is preliminary data.</text>
</comment>
<organism evidence="4 5">
    <name type="scientific">Solimicrobium silvestre</name>
    <dbReference type="NCBI Taxonomy" id="2099400"/>
    <lineage>
        <taxon>Bacteria</taxon>
        <taxon>Pseudomonadati</taxon>
        <taxon>Pseudomonadota</taxon>
        <taxon>Betaproteobacteria</taxon>
        <taxon>Burkholderiales</taxon>
        <taxon>Oxalobacteraceae</taxon>
        <taxon>Solimicrobium</taxon>
    </lineage>
</organism>
<dbReference type="InterPro" id="IPR000595">
    <property type="entry name" value="cNMP-bd_dom"/>
</dbReference>
<dbReference type="InterPro" id="IPR043128">
    <property type="entry name" value="Rev_trsase/Diguanyl_cyclase"/>
</dbReference>
<sequence>MELLKLFANSDYRARNLQLFHDISESDLIAINKLIASCCIMLVKAEQAVITAHTTDNRLYIVLNGTLEVQSHENTGGSAASNVQFLAGECVGELSVLDDEDQPHTIIAVGDSELLVIEADTLWQLIDESNGVARNLLRLLSFRIRTTNALLRRRHKVGEFYRQMSMIDGLTGIHNRAWLHSQLPQLIERSHASCNPLSIIMADLDHFKLFNDTHGHIIGDDAIQSAAKILNSTLRPTDFAVRFGGEELLVILPDTAKEACFSVAERLCSKLAQTTVLNDVHLPLPHITASFGVATLAAGQDIFTFIAAADTALYRAKNAGRNQVSH</sequence>
<protein>
    <recommendedName>
        <fullName evidence="1">diguanylate cyclase</fullName>
        <ecNumber evidence="1">2.7.7.65</ecNumber>
    </recommendedName>
</protein>
<dbReference type="EMBL" id="PUGF01000001">
    <property type="protein sequence ID" value="PRC95044.1"/>
    <property type="molecule type" value="Genomic_DNA"/>
</dbReference>
<keyword evidence="5" id="KW-1185">Reference proteome</keyword>
<dbReference type="NCBIfam" id="TIGR00254">
    <property type="entry name" value="GGDEF"/>
    <property type="match status" value="1"/>
</dbReference>
<evidence type="ECO:0000259" key="2">
    <source>
        <dbReference type="PROSITE" id="PS50042"/>
    </source>
</evidence>
<dbReference type="CDD" id="cd00038">
    <property type="entry name" value="CAP_ED"/>
    <property type="match status" value="1"/>
</dbReference>
<feature type="domain" description="Cyclic nucleotide-binding" evidence="2">
    <location>
        <begin position="19"/>
        <end position="143"/>
    </location>
</feature>
<dbReference type="SMART" id="SM00267">
    <property type="entry name" value="GGDEF"/>
    <property type="match status" value="1"/>
</dbReference>
<dbReference type="GO" id="GO:0043709">
    <property type="term" value="P:cell adhesion involved in single-species biofilm formation"/>
    <property type="evidence" value="ECO:0007669"/>
    <property type="project" value="TreeGrafter"/>
</dbReference>
<dbReference type="InterPro" id="IPR018490">
    <property type="entry name" value="cNMP-bd_dom_sf"/>
</dbReference>
<dbReference type="GO" id="GO:0005886">
    <property type="term" value="C:plasma membrane"/>
    <property type="evidence" value="ECO:0007669"/>
    <property type="project" value="TreeGrafter"/>
</dbReference>
<dbReference type="Proteomes" id="UP000237839">
    <property type="component" value="Unassembled WGS sequence"/>
</dbReference>
<dbReference type="GO" id="GO:1902201">
    <property type="term" value="P:negative regulation of bacterial-type flagellum-dependent cell motility"/>
    <property type="evidence" value="ECO:0007669"/>
    <property type="project" value="TreeGrafter"/>
</dbReference>